<keyword evidence="1" id="KW-0732">Signal</keyword>
<gene>
    <name evidence="2" type="ORF">IKE_04142</name>
</gene>
<feature type="signal peptide" evidence="1">
    <location>
        <begin position="1"/>
        <end position="22"/>
    </location>
</feature>
<reference evidence="2 3" key="1">
    <citation type="submission" date="2012-12" db="EMBL/GenBank/DDBJ databases">
        <title>The Genome Sequence of Bacillus cereus VD196.</title>
        <authorList>
            <consortium name="The Broad Institute Genome Sequencing Platform"/>
            <consortium name="The Broad Institute Genome Sequencing Center for Infectious Disease"/>
            <person name="Feldgarden M."/>
            <person name="Van der Auwera G.A."/>
            <person name="Mahillon J."/>
            <person name="Duprez V."/>
            <person name="Timmery S."/>
            <person name="Mattelet C."/>
            <person name="Dierick K."/>
            <person name="Sun M."/>
            <person name="Yu Z."/>
            <person name="Zhu L."/>
            <person name="Hu X."/>
            <person name="Shank E.B."/>
            <person name="Swiecicka I."/>
            <person name="Hansen B.M."/>
            <person name="Andrup L."/>
            <person name="Walker B."/>
            <person name="Young S.K."/>
            <person name="Zeng Q."/>
            <person name="Gargeya S."/>
            <person name="Fitzgerald M."/>
            <person name="Haas B."/>
            <person name="Abouelleil A."/>
            <person name="Alvarado L."/>
            <person name="Arachchi H.M."/>
            <person name="Berlin A.M."/>
            <person name="Chapman S.B."/>
            <person name="Dewar J."/>
            <person name="Goldberg J."/>
            <person name="Griggs A."/>
            <person name="Gujja S."/>
            <person name="Hansen M."/>
            <person name="Howarth C."/>
            <person name="Imamovic A."/>
            <person name="Larimer J."/>
            <person name="McCowan C."/>
            <person name="Murphy C."/>
            <person name="Neiman D."/>
            <person name="Pearson M."/>
            <person name="Priest M."/>
            <person name="Roberts A."/>
            <person name="Saif S."/>
            <person name="Shea T."/>
            <person name="Sisk P."/>
            <person name="Sykes S."/>
            <person name="Wortman J."/>
            <person name="Nusbaum C."/>
            <person name="Birren B."/>
        </authorList>
    </citation>
    <scope>NUCLEOTIDE SEQUENCE [LARGE SCALE GENOMIC DNA]</scope>
    <source>
        <strain evidence="2 3">VD196</strain>
    </source>
</reference>
<evidence type="ECO:0008006" key="4">
    <source>
        <dbReference type="Google" id="ProtNLM"/>
    </source>
</evidence>
<dbReference type="EMBL" id="AHFL01000031">
    <property type="protein sequence ID" value="EOO64602.1"/>
    <property type="molecule type" value="Genomic_DNA"/>
</dbReference>
<dbReference type="AlphaFoldDB" id="A0A9W5Q172"/>
<evidence type="ECO:0000313" key="3">
    <source>
        <dbReference type="Proteomes" id="UP000014023"/>
    </source>
</evidence>
<evidence type="ECO:0000313" key="2">
    <source>
        <dbReference type="EMBL" id="EOO64602.1"/>
    </source>
</evidence>
<name>A0A9W5Q172_BACCE</name>
<comment type="caution">
    <text evidence="2">The sequence shown here is derived from an EMBL/GenBank/DDBJ whole genome shotgun (WGS) entry which is preliminary data.</text>
</comment>
<accession>A0A9W5Q172</accession>
<proteinExistence type="predicted"/>
<dbReference type="PROSITE" id="PS51257">
    <property type="entry name" value="PROKAR_LIPOPROTEIN"/>
    <property type="match status" value="1"/>
</dbReference>
<dbReference type="Pfam" id="PF14275">
    <property type="entry name" value="DUF4362"/>
    <property type="match status" value="1"/>
</dbReference>
<protein>
    <recommendedName>
        <fullName evidence="4">DUF4362 domain-containing protein</fullName>
    </recommendedName>
</protein>
<dbReference type="InterPro" id="IPR025372">
    <property type="entry name" value="DUF4362"/>
</dbReference>
<evidence type="ECO:0000256" key="1">
    <source>
        <dbReference type="SAM" id="SignalP"/>
    </source>
</evidence>
<feature type="chain" id="PRO_5040797245" description="DUF4362 domain-containing protein" evidence="1">
    <location>
        <begin position="23"/>
        <end position="164"/>
    </location>
</feature>
<dbReference type="Proteomes" id="UP000014023">
    <property type="component" value="Unassembled WGS sequence"/>
</dbReference>
<organism evidence="2 3">
    <name type="scientific">Bacillus cereus VD196</name>
    <dbReference type="NCBI Taxonomy" id="1053243"/>
    <lineage>
        <taxon>Bacteria</taxon>
        <taxon>Bacillati</taxon>
        <taxon>Bacillota</taxon>
        <taxon>Bacilli</taxon>
        <taxon>Bacillales</taxon>
        <taxon>Bacillaceae</taxon>
        <taxon>Bacillus</taxon>
        <taxon>Bacillus cereus group</taxon>
    </lineage>
</organism>
<sequence>MQYRKYALSVISLALFTFTLIGCTNNEKKNNRKETYTFEASKKRGDVIEKNDKVYNIEKLDTFVKNYNSNKDDSIRITKFNTKDEPVIIDLTVKKEKESTSVYYDVDYTKTNEKHSENQEIQYSNNTCQKITKDIEDNKVTYKLECPDTIHLITAPNYRMDNCK</sequence>